<evidence type="ECO:0000313" key="2">
    <source>
        <dbReference type="EMBL" id="CAH1780942.1"/>
    </source>
</evidence>
<gene>
    <name evidence="2" type="ORF">OFUS_LOCUS7575</name>
</gene>
<dbReference type="EMBL" id="CAIIXF020000004">
    <property type="protein sequence ID" value="CAH1780942.1"/>
    <property type="molecule type" value="Genomic_DNA"/>
</dbReference>
<evidence type="ECO:0000256" key="1">
    <source>
        <dbReference type="SAM" id="MobiDB-lite"/>
    </source>
</evidence>
<feature type="compositionally biased region" description="Polar residues" evidence="1">
    <location>
        <begin position="296"/>
        <end position="312"/>
    </location>
</feature>
<dbReference type="OrthoDB" id="8961796at2759"/>
<sequence>MTKNILGSTSSTQNMMANDEKSSVQMITENMAVNSNEVNVSNQNVDDDQGSKQDPEMSGVSKLDITKKKTAFQITSVRVKNMSEVDADSYSMDDLEESHTEDVSSDMLDYSRNTDVEPDAASVDTLHNFPINPSDSFNEHILRNDSVSRFRVVKLESKEPFRKGRWQCHDYLEPNVERSDSKVEQEGGSGNSSAASSVHYVPGVDDPAKNPITISKQLSDGQTLVEPQPVYPSQSINGQSDLQTSGGQVTNQSIQQHSQSTSHYQSNTQEVQSTNIVQPQPPNISQPPGPHDDIGLNQSAYDIGQSPANVSNNEYTNIDYTIQAPTPQADLSHSTEQQAQSVSVSKQNVHSTTTPPRQESTPPIQTQAQAPSNAQQSSDQEQRYDHVAKNGTSDLNVSQSQPESTAALDSSTSVPDSTTVAPATQPSVTLSTASVTDQVIDSNVGGAVSTSDVTEQGTVVPPRNSTTSPDDDVFTKETDPPTPAGVAGPRDIKQEKAAKPVTVDTNIPTTQNTPSVLLSLGSSRGTAQTLLTPPLLEIVGGSSLDEKEGAEG</sequence>
<dbReference type="GO" id="GO:0005634">
    <property type="term" value="C:nucleus"/>
    <property type="evidence" value="ECO:0007669"/>
    <property type="project" value="TreeGrafter"/>
</dbReference>
<feature type="compositionally biased region" description="Polar residues" evidence="1">
    <location>
        <begin position="23"/>
        <end position="32"/>
    </location>
</feature>
<dbReference type="GO" id="GO:0005829">
    <property type="term" value="C:cytosol"/>
    <property type="evidence" value="ECO:0007669"/>
    <property type="project" value="TreeGrafter"/>
</dbReference>
<dbReference type="GO" id="GO:0008284">
    <property type="term" value="P:positive regulation of cell population proliferation"/>
    <property type="evidence" value="ECO:0007669"/>
    <property type="project" value="TreeGrafter"/>
</dbReference>
<feature type="compositionally biased region" description="Low complexity" evidence="1">
    <location>
        <begin position="33"/>
        <end position="44"/>
    </location>
</feature>
<dbReference type="Proteomes" id="UP000749559">
    <property type="component" value="Unassembled WGS sequence"/>
</dbReference>
<evidence type="ECO:0000313" key="3">
    <source>
        <dbReference type="Proteomes" id="UP000749559"/>
    </source>
</evidence>
<feature type="region of interest" description="Disordered" evidence="1">
    <location>
        <begin position="328"/>
        <end position="425"/>
    </location>
</feature>
<feature type="compositionally biased region" description="Pro residues" evidence="1">
    <location>
        <begin position="279"/>
        <end position="289"/>
    </location>
</feature>
<accession>A0A8J1UF63</accession>
<feature type="region of interest" description="Disordered" evidence="1">
    <location>
        <begin position="1"/>
        <end position="63"/>
    </location>
</feature>
<dbReference type="GO" id="GO:0043066">
    <property type="term" value="P:negative regulation of apoptotic process"/>
    <property type="evidence" value="ECO:0007669"/>
    <property type="project" value="TreeGrafter"/>
</dbReference>
<comment type="caution">
    <text evidence="2">The sequence shown here is derived from an EMBL/GenBank/DDBJ whole genome shotgun (WGS) entry which is preliminary data.</text>
</comment>
<feature type="compositionally biased region" description="Polar residues" evidence="1">
    <location>
        <begin position="448"/>
        <end position="468"/>
    </location>
</feature>
<keyword evidence="3" id="KW-1185">Reference proteome</keyword>
<dbReference type="PANTHER" id="PTHR46745">
    <property type="entry name" value="TSC22 DOMAIN FAMILY PROTEIN 1"/>
    <property type="match status" value="1"/>
</dbReference>
<feature type="compositionally biased region" description="Low complexity" evidence="1">
    <location>
        <begin position="365"/>
        <end position="379"/>
    </location>
</feature>
<feature type="compositionally biased region" description="Polar residues" evidence="1">
    <location>
        <begin position="328"/>
        <end position="364"/>
    </location>
</feature>
<feature type="compositionally biased region" description="Low complexity" evidence="1">
    <location>
        <begin position="250"/>
        <end position="269"/>
    </location>
</feature>
<name>A0A8J1UF63_OWEFU</name>
<feature type="compositionally biased region" description="Polar residues" evidence="1">
    <location>
        <begin position="231"/>
        <end position="249"/>
    </location>
</feature>
<feature type="region of interest" description="Disordered" evidence="1">
    <location>
        <begin position="177"/>
        <end position="213"/>
    </location>
</feature>
<feature type="compositionally biased region" description="Polar residues" evidence="1">
    <location>
        <begin position="390"/>
        <end position="408"/>
    </location>
</feature>
<dbReference type="PANTHER" id="PTHR46745:SF1">
    <property type="entry name" value="TSC22 DOMAIN FAMILY PROTEIN 1"/>
    <property type="match status" value="1"/>
</dbReference>
<proteinExistence type="predicted"/>
<feature type="compositionally biased region" description="Low complexity" evidence="1">
    <location>
        <begin position="409"/>
        <end position="420"/>
    </location>
</feature>
<dbReference type="AlphaFoldDB" id="A0A8J1UF63"/>
<feature type="compositionally biased region" description="Polar residues" evidence="1">
    <location>
        <begin position="1"/>
        <end position="16"/>
    </location>
</feature>
<protein>
    <submittedName>
        <fullName evidence="2">Uncharacterized protein</fullName>
    </submittedName>
</protein>
<feature type="region of interest" description="Disordered" evidence="1">
    <location>
        <begin position="446"/>
        <end position="519"/>
    </location>
</feature>
<feature type="compositionally biased region" description="Polar residues" evidence="1">
    <location>
        <begin position="503"/>
        <end position="519"/>
    </location>
</feature>
<feature type="region of interest" description="Disordered" evidence="1">
    <location>
        <begin position="225"/>
        <end position="312"/>
    </location>
</feature>
<organism evidence="2 3">
    <name type="scientific">Owenia fusiformis</name>
    <name type="common">Polychaete worm</name>
    <dbReference type="NCBI Taxonomy" id="6347"/>
    <lineage>
        <taxon>Eukaryota</taxon>
        <taxon>Metazoa</taxon>
        <taxon>Spiralia</taxon>
        <taxon>Lophotrochozoa</taxon>
        <taxon>Annelida</taxon>
        <taxon>Polychaeta</taxon>
        <taxon>Sedentaria</taxon>
        <taxon>Canalipalpata</taxon>
        <taxon>Sabellida</taxon>
        <taxon>Oweniida</taxon>
        <taxon>Oweniidae</taxon>
        <taxon>Owenia</taxon>
    </lineage>
</organism>
<reference evidence="2" key="1">
    <citation type="submission" date="2022-03" db="EMBL/GenBank/DDBJ databases">
        <authorList>
            <person name="Martin C."/>
        </authorList>
    </citation>
    <scope>NUCLEOTIDE SEQUENCE</scope>
</reference>